<keyword evidence="2" id="KW-1185">Reference proteome</keyword>
<gene>
    <name evidence="1" type="ORF">DSM19430T_15870</name>
</gene>
<comment type="caution">
    <text evidence="1">The sequence shown here is derived from an EMBL/GenBank/DDBJ whole genome shotgun (WGS) entry which is preliminary data.</text>
</comment>
<dbReference type="RefSeq" id="WP_174409572.1">
    <property type="nucleotide sequence ID" value="NZ_BLVP01000008.1"/>
</dbReference>
<dbReference type="Proteomes" id="UP000503820">
    <property type="component" value="Unassembled WGS sequence"/>
</dbReference>
<evidence type="ECO:0000313" key="2">
    <source>
        <dbReference type="Proteomes" id="UP000503820"/>
    </source>
</evidence>
<evidence type="ECO:0000313" key="1">
    <source>
        <dbReference type="EMBL" id="GFM36903.1"/>
    </source>
</evidence>
<reference evidence="1 2" key="1">
    <citation type="submission" date="2020-05" db="EMBL/GenBank/DDBJ databases">
        <title>Draft genome sequence of Desulfovibrio psychrotolerans JS1T.</title>
        <authorList>
            <person name="Ueno A."/>
            <person name="Tamazawa S."/>
            <person name="Tamamura S."/>
            <person name="Murakami T."/>
            <person name="Kiyama T."/>
            <person name="Inomata H."/>
            <person name="Amano Y."/>
            <person name="Miyakawa K."/>
            <person name="Tamaki H."/>
            <person name="Naganuma T."/>
            <person name="Kaneko K."/>
        </authorList>
    </citation>
    <scope>NUCLEOTIDE SEQUENCE [LARGE SCALE GENOMIC DNA]</scope>
    <source>
        <strain evidence="1 2">JS1</strain>
    </source>
</reference>
<dbReference type="EMBL" id="BLVP01000008">
    <property type="protein sequence ID" value="GFM36903.1"/>
    <property type="molecule type" value="Genomic_DNA"/>
</dbReference>
<name>A0A7J0BT55_9BACT</name>
<accession>A0A7J0BT55</accession>
<organism evidence="1 2">
    <name type="scientific">Desulfovibrio psychrotolerans</name>
    <dbReference type="NCBI Taxonomy" id="415242"/>
    <lineage>
        <taxon>Bacteria</taxon>
        <taxon>Pseudomonadati</taxon>
        <taxon>Thermodesulfobacteriota</taxon>
        <taxon>Desulfovibrionia</taxon>
        <taxon>Desulfovibrionales</taxon>
        <taxon>Desulfovibrionaceae</taxon>
        <taxon>Desulfovibrio</taxon>
    </lineage>
</organism>
<sequence>MTEKYMQVTIHGDCCTWREVAIRKSREDGCAKGKNSKKGDLEITESERLAKRARRQKVALIRLLSALSEKPYWFITLGFDRSEWPEISVVEAKRIFDNFARGVRRKFPACWFVYKMEWSPTARYHFHLMGRCRAKIGKRELYQSLFMLWGRLVRWGSESVHIVKCDFSRHFGYITKREKWNNEIKLIGDAGKCRTFGVINRAKLPLLKKEGVVLTVDQWKFVRNRLIVYHKKNSKSMNYHKRVFNSSGILAYTPRKIIEESIALAVEQSYQDVR</sequence>
<dbReference type="AlphaFoldDB" id="A0A7J0BT55"/>
<protein>
    <submittedName>
        <fullName evidence="1">Uncharacterized protein</fullName>
    </submittedName>
</protein>
<proteinExistence type="predicted"/>